<name>A0A9Q4GI72_9EURY</name>
<organism evidence="2 3">
    <name type="scientific">Halorutilus salinus</name>
    <dbReference type="NCBI Taxonomy" id="2487751"/>
    <lineage>
        <taxon>Archaea</taxon>
        <taxon>Methanobacteriati</taxon>
        <taxon>Methanobacteriota</taxon>
        <taxon>Stenosarchaea group</taxon>
        <taxon>Halobacteria</taxon>
        <taxon>Halorutilales</taxon>
        <taxon>Halorutilaceae</taxon>
        <taxon>Halorutilus</taxon>
    </lineage>
</organism>
<protein>
    <submittedName>
        <fullName evidence="2">DUF2103 domain-containing protein</fullName>
    </submittedName>
</protein>
<sequence>MDCRRCASPLERPGDYCLVCKTRNADAVLVDIDTQTAVVVAALEGDVVSERTVKTEAHDEDPEREVALRNLVGRAGDEVRRKRPDELYVRGEREAVARLRGETPTRVVRVSEDAPYDEVFGDETEALEVVDADPAEKIGGSHSTLIGGRDGRRAVRHVAGHGHVKKVIPGPIDASGRGSQDSFGAKVTRAGDDGNLRLLLRDGSSVQENRVVTTAGERETGERVGEELNASLAEAGYA</sequence>
<feature type="compositionally biased region" description="Basic and acidic residues" evidence="1">
    <location>
        <begin position="216"/>
        <end position="226"/>
    </location>
</feature>
<reference evidence="2" key="1">
    <citation type="submission" date="2022-09" db="EMBL/GenBank/DDBJ databases">
        <title>Haloadaptaus new haloarchaeum isolated from saline soil.</title>
        <authorList>
            <person name="Duran-Viseras A."/>
            <person name="Sanchez-Porro C."/>
            <person name="Ventosa A."/>
        </authorList>
    </citation>
    <scope>NUCLEOTIDE SEQUENCE</scope>
    <source>
        <strain evidence="2">F3-133</strain>
    </source>
</reference>
<evidence type="ECO:0000313" key="2">
    <source>
        <dbReference type="EMBL" id="MCX2818528.1"/>
    </source>
</evidence>
<proteinExistence type="predicted"/>
<accession>A0A9Q4GI72</accession>
<dbReference type="Pfam" id="PF09876">
    <property type="entry name" value="DUF2103"/>
    <property type="match status" value="1"/>
</dbReference>
<dbReference type="RefSeq" id="WP_266086371.1">
    <property type="nucleotide sequence ID" value="NZ_RKLV01000003.1"/>
</dbReference>
<comment type="caution">
    <text evidence="2">The sequence shown here is derived from an EMBL/GenBank/DDBJ whole genome shotgun (WGS) entry which is preliminary data.</text>
</comment>
<feature type="region of interest" description="Disordered" evidence="1">
    <location>
        <begin position="211"/>
        <end position="238"/>
    </location>
</feature>
<evidence type="ECO:0000256" key="1">
    <source>
        <dbReference type="SAM" id="MobiDB-lite"/>
    </source>
</evidence>
<dbReference type="EMBL" id="RKLV01000003">
    <property type="protein sequence ID" value="MCX2818528.1"/>
    <property type="molecule type" value="Genomic_DNA"/>
</dbReference>
<dbReference type="Proteomes" id="UP001149411">
    <property type="component" value="Unassembled WGS sequence"/>
</dbReference>
<gene>
    <name evidence="2" type="ORF">EGH25_04055</name>
</gene>
<evidence type="ECO:0000313" key="3">
    <source>
        <dbReference type="Proteomes" id="UP001149411"/>
    </source>
</evidence>
<dbReference type="InterPro" id="IPR018664">
    <property type="entry name" value="DUF2103_metal-binding"/>
</dbReference>
<keyword evidence="3" id="KW-1185">Reference proteome</keyword>
<dbReference type="AlphaFoldDB" id="A0A9Q4GI72"/>